<feature type="compositionally biased region" description="Polar residues" evidence="1">
    <location>
        <begin position="448"/>
        <end position="459"/>
    </location>
</feature>
<dbReference type="InterPro" id="IPR021145">
    <property type="entry name" value="Portal_protein_SPP1_Gp6-like"/>
</dbReference>
<protein>
    <submittedName>
        <fullName evidence="2">Phage portal protein</fullName>
    </submittedName>
</protein>
<dbReference type="RefSeq" id="WP_003371444.1">
    <property type="nucleotide sequence ID" value="NZ_JACBBA010000010.1"/>
</dbReference>
<evidence type="ECO:0000313" key="2">
    <source>
        <dbReference type="EMBL" id="NFV27960.1"/>
    </source>
</evidence>
<dbReference type="Pfam" id="PF05133">
    <property type="entry name" value="SPP1_portal"/>
    <property type="match status" value="1"/>
</dbReference>
<gene>
    <name evidence="2" type="ORF">FDG31_17840</name>
</gene>
<proteinExistence type="predicted"/>
<name>A0A6B4JSB0_CLOBO</name>
<dbReference type="Proteomes" id="UP000486903">
    <property type="component" value="Unassembled WGS sequence"/>
</dbReference>
<accession>A0A6B4JSB0</accession>
<evidence type="ECO:0000313" key="3">
    <source>
        <dbReference type="Proteomes" id="UP000486903"/>
    </source>
</evidence>
<reference evidence="2 3" key="1">
    <citation type="submission" date="2019-04" db="EMBL/GenBank/DDBJ databases">
        <title>Genome sequencing of Clostridium botulinum Groups I-IV and Clostridium butyricum.</title>
        <authorList>
            <person name="Brunt J."/>
            <person name="Van Vliet A.H.M."/>
            <person name="Stringer S.C."/>
            <person name="Carter A.T."/>
            <person name="Peck M.W."/>
        </authorList>
    </citation>
    <scope>NUCLEOTIDE SEQUENCE [LARGE SCALE GENOMIC DNA]</scope>
    <source>
        <strain evidence="2 3">BL81</strain>
    </source>
</reference>
<organism evidence="2 3">
    <name type="scientific">Clostridium botulinum</name>
    <dbReference type="NCBI Taxonomy" id="1491"/>
    <lineage>
        <taxon>Bacteria</taxon>
        <taxon>Bacillati</taxon>
        <taxon>Bacillota</taxon>
        <taxon>Clostridia</taxon>
        <taxon>Eubacteriales</taxon>
        <taxon>Clostridiaceae</taxon>
        <taxon>Clostridium</taxon>
    </lineage>
</organism>
<dbReference type="AlphaFoldDB" id="A0A6B4JSB0"/>
<evidence type="ECO:0000256" key="1">
    <source>
        <dbReference type="SAM" id="MobiDB-lite"/>
    </source>
</evidence>
<sequence>MEQKEIEFLQRCYSDYLVKLGHYEDINRYYYGNTDALAGFMPKEGRSNLKVNTNFIQKLVDEEAQYSFGNDITYTSVEDNNQVVKDINYHLKNNKSDHDINLGIELIKNGMAFEINYLEEYAPKEFNFKNRIVSPLEGYMYLENDIPKYFLRMFHKQLEPEKTYIDVYTNRAIYHFDETWQEVETVTEHYFGIVPVGIGMIGGKAYNIDRGYEEGDKTIYNTIKKIQDAIETNLSDIVCEISDFRNAILKMYGIEAENEKDKDGNDIIDESTGKPKKKVPVVKDNCILLFGDKSEQDAEWLIKNVNDVFIKNTRDDLLNLIYTLTSHIDNNEKMQSNLSGMALRSKLQCLEAKCSMNEKAMQNIIHTRIYCLFKYLYLTASKSYDVNTIKIQFTPNVPVDETGIADMISKLAASNVVSKETMRSWLPRIENPISEGEKLKKELEGELPTSNLDNINHDTNPIGGDGDES</sequence>
<comment type="caution">
    <text evidence="2">The sequence shown here is derived from an EMBL/GenBank/DDBJ whole genome shotgun (WGS) entry which is preliminary data.</text>
</comment>
<dbReference type="EMBL" id="SXFB01000026">
    <property type="protein sequence ID" value="NFV27960.1"/>
    <property type="molecule type" value="Genomic_DNA"/>
</dbReference>
<feature type="region of interest" description="Disordered" evidence="1">
    <location>
        <begin position="437"/>
        <end position="469"/>
    </location>
</feature>